<comment type="caution">
    <text evidence="5">The sequence shown here is derived from an EMBL/GenBank/DDBJ whole genome shotgun (WGS) entry which is preliminary data.</text>
</comment>
<sequence>MALFDLPLAELRQHRCATPEPTDFDAFWAATLDEARRLAAPAVLSPVDTGLRAVDTTDVTFTGFGGQPVKAWLNRPAGVEGPLPVVVEFIGYGGGRGYPHDWLLWSAAGYAHLVMDTRGQGGGWRAGDTPDPDGSGPQTPGFLTRGVLDPQTYYYRRLITDAVRAVETARALPFASGVLVSGISQGGGLALAAAGLSSPGDLAGVIAGVPFLCDIRRAVTITDRAPYAEFAAFCRLNPSRAALALSTVDYVDGAHFAARITAPALLSAALMDLTCPPSTVFAAYNALRGPKELELYEWDGHDGGQGHFSSRAVAFANALV</sequence>
<protein>
    <submittedName>
        <fullName evidence="5">Acetylxylan esterase</fullName>
    </submittedName>
</protein>
<feature type="active site" description="Charge relay system" evidence="1">
    <location>
        <position position="272"/>
    </location>
</feature>
<feature type="binding site" evidence="2">
    <location>
        <position position="92"/>
    </location>
    <ligand>
        <name>substrate</name>
    </ligand>
</feature>
<dbReference type="PANTHER" id="PTHR40111:SF1">
    <property type="entry name" value="CEPHALOSPORIN-C DEACETYLASE"/>
    <property type="match status" value="1"/>
</dbReference>
<organism evidence="5 6">
    <name type="scientific">Dactylosporangium siamense</name>
    <dbReference type="NCBI Taxonomy" id="685454"/>
    <lineage>
        <taxon>Bacteria</taxon>
        <taxon>Bacillati</taxon>
        <taxon>Actinomycetota</taxon>
        <taxon>Actinomycetes</taxon>
        <taxon>Micromonosporales</taxon>
        <taxon>Micromonosporaceae</taxon>
        <taxon>Dactylosporangium</taxon>
    </lineage>
</organism>
<evidence type="ECO:0000256" key="1">
    <source>
        <dbReference type="PIRSR" id="PIRSR639069-1"/>
    </source>
</evidence>
<evidence type="ECO:0000313" key="6">
    <source>
        <dbReference type="Proteomes" id="UP000660611"/>
    </source>
</evidence>
<dbReference type="GO" id="GO:0005976">
    <property type="term" value="P:polysaccharide metabolic process"/>
    <property type="evidence" value="ECO:0007669"/>
    <property type="project" value="TreeGrafter"/>
</dbReference>
<dbReference type="InterPro" id="IPR029058">
    <property type="entry name" value="AB_hydrolase_fold"/>
</dbReference>
<dbReference type="Pfam" id="PF05448">
    <property type="entry name" value="AXE1"/>
    <property type="match status" value="1"/>
</dbReference>
<dbReference type="Gene3D" id="3.40.50.1820">
    <property type="entry name" value="alpha/beta hydrolase"/>
    <property type="match status" value="1"/>
</dbReference>
<evidence type="ECO:0000256" key="2">
    <source>
        <dbReference type="PIRSR" id="PIRSR639069-2"/>
    </source>
</evidence>
<dbReference type="RefSeq" id="WP_203845451.1">
    <property type="nucleotide sequence ID" value="NZ_BAAAVW010000004.1"/>
</dbReference>
<gene>
    <name evidence="5" type="ORF">Dsi01nite_016310</name>
</gene>
<dbReference type="Proteomes" id="UP000660611">
    <property type="component" value="Unassembled WGS sequence"/>
</dbReference>
<feature type="region of interest" description="Disordered" evidence="3">
    <location>
        <begin position="121"/>
        <end position="142"/>
    </location>
</feature>
<feature type="active site" description="Nucleophile" evidence="1">
    <location>
        <position position="184"/>
    </location>
</feature>
<dbReference type="GO" id="GO:0052689">
    <property type="term" value="F:carboxylic ester hydrolase activity"/>
    <property type="evidence" value="ECO:0007669"/>
    <property type="project" value="TreeGrafter"/>
</dbReference>
<name>A0A919PF00_9ACTN</name>
<dbReference type="AlphaFoldDB" id="A0A919PF00"/>
<evidence type="ECO:0000313" key="5">
    <source>
        <dbReference type="EMBL" id="GIG43590.1"/>
    </source>
</evidence>
<dbReference type="EMBL" id="BONQ01000025">
    <property type="protein sequence ID" value="GIG43590.1"/>
    <property type="molecule type" value="Genomic_DNA"/>
</dbReference>
<feature type="active site" description="Charge relay system" evidence="1">
    <location>
        <position position="301"/>
    </location>
</feature>
<evidence type="ECO:0000256" key="3">
    <source>
        <dbReference type="SAM" id="MobiDB-lite"/>
    </source>
</evidence>
<evidence type="ECO:0000259" key="4">
    <source>
        <dbReference type="Pfam" id="PF05448"/>
    </source>
</evidence>
<dbReference type="InterPro" id="IPR039069">
    <property type="entry name" value="CE7"/>
</dbReference>
<accession>A0A919PF00</accession>
<proteinExistence type="predicted"/>
<dbReference type="InterPro" id="IPR008391">
    <property type="entry name" value="AXE1_dom"/>
</dbReference>
<feature type="domain" description="Acetyl xylan esterase" evidence="4">
    <location>
        <begin position="1"/>
        <end position="317"/>
    </location>
</feature>
<keyword evidence="6" id="KW-1185">Reference proteome</keyword>
<dbReference type="SUPFAM" id="SSF53474">
    <property type="entry name" value="alpha/beta-Hydrolases"/>
    <property type="match status" value="1"/>
</dbReference>
<dbReference type="PANTHER" id="PTHR40111">
    <property type="entry name" value="CEPHALOSPORIN-C DEACETYLASE"/>
    <property type="match status" value="1"/>
</dbReference>
<reference evidence="5" key="1">
    <citation type="submission" date="2021-01" db="EMBL/GenBank/DDBJ databases">
        <title>Whole genome shotgun sequence of Dactylosporangium siamense NBRC 106093.</title>
        <authorList>
            <person name="Komaki H."/>
            <person name="Tamura T."/>
        </authorList>
    </citation>
    <scope>NUCLEOTIDE SEQUENCE</scope>
    <source>
        <strain evidence="5">NBRC 106093</strain>
    </source>
</reference>